<evidence type="ECO:0000256" key="4">
    <source>
        <dbReference type="ARBA" id="ARBA00022692"/>
    </source>
</evidence>
<evidence type="ECO:0000256" key="2">
    <source>
        <dbReference type="ARBA" id="ARBA00007613"/>
    </source>
</evidence>
<comment type="similarity">
    <text evidence="2 9">Belongs to the outer membrane factor (OMF) (TC 1.B.17) family.</text>
</comment>
<comment type="subcellular location">
    <subcellularLocation>
        <location evidence="9">Cell membrane</location>
        <topology evidence="9">Lipid-anchor</topology>
    </subcellularLocation>
    <subcellularLocation>
        <location evidence="1">Membrane</location>
    </subcellularLocation>
</comment>
<dbReference type="Proteomes" id="UP000063429">
    <property type="component" value="Chromosome"/>
</dbReference>
<evidence type="ECO:0000256" key="7">
    <source>
        <dbReference type="ARBA" id="ARBA00023139"/>
    </source>
</evidence>
<protein>
    <submittedName>
        <fullName evidence="10">MarR family transcriptional regulator</fullName>
    </submittedName>
</protein>
<name>A0ABN4I1G3_9BURK</name>
<dbReference type="PANTHER" id="PTHR30203">
    <property type="entry name" value="OUTER MEMBRANE CATION EFFLUX PROTEIN"/>
    <property type="match status" value="1"/>
</dbReference>
<keyword evidence="8 9" id="KW-0449">Lipoprotein</keyword>
<dbReference type="RefSeq" id="WP_053198991.1">
    <property type="nucleotide sequence ID" value="NZ_CP011409.1"/>
</dbReference>
<dbReference type="EMBL" id="CP011409">
    <property type="protein sequence ID" value="AKZ63944.1"/>
    <property type="molecule type" value="Genomic_DNA"/>
</dbReference>
<keyword evidence="6 9" id="KW-0472">Membrane</keyword>
<keyword evidence="5" id="KW-0732">Signal</keyword>
<dbReference type="NCBIfam" id="TIGR01845">
    <property type="entry name" value="outer_NodT"/>
    <property type="match status" value="1"/>
</dbReference>
<sequence length="499" mass="53114">MTSASSPALRLRVVALCALTIGTFGLSGCASFSGIGSDKHMAQPGDYAAERSLAAQGQGQWPAANWVDQFGDAQLSALIAEAMENSPSLQQAQARIASASALAESKGAPLLPTVTADASVTRNLFPETTIYPPPYGGSWYNEKKAFLNLGYELDLWGKNHAALAQAVSQQKAAEAGAQETRLVLASSIASTYNQLATEYALHDIAQRTVNQRESLQRITSDRVKTGLDTQIERSQSQGSSAEARAQLVQSEGQITLTRQQLGVLIGKGPDRGLQIAAPRMATLTTPELPAQLPLNLLGRRPDIVAARWQVEAATKDIDVAKARFYPDINLSAMIGFDSLLNSNPFTAASKSIAFGPAISLPVFEGGALRANLKGSYASYDMAVASYNQTLNEAYGDVARQITGIRSIDRQLPIRREALASTQRAYDLARERYRIGLTSQLVVLNAETALLAQQQALINLEASKRNQQIGLFKALGGGFDAQQAGLAIATPAAPAATKAQ</sequence>
<keyword evidence="4 9" id="KW-0812">Transmembrane</keyword>
<evidence type="ECO:0000256" key="5">
    <source>
        <dbReference type="ARBA" id="ARBA00022729"/>
    </source>
</evidence>
<dbReference type="InterPro" id="IPR010131">
    <property type="entry name" value="MdtP/NodT-like"/>
</dbReference>
<keyword evidence="11" id="KW-1185">Reference proteome</keyword>
<organism evidence="10 11">
    <name type="scientific">Herbaspirillum hiltneri N3</name>
    <dbReference type="NCBI Taxonomy" id="1262470"/>
    <lineage>
        <taxon>Bacteria</taxon>
        <taxon>Pseudomonadati</taxon>
        <taxon>Pseudomonadota</taxon>
        <taxon>Betaproteobacteria</taxon>
        <taxon>Burkholderiales</taxon>
        <taxon>Oxalobacteraceae</taxon>
        <taxon>Herbaspirillum</taxon>
    </lineage>
</organism>
<dbReference type="Gene3D" id="2.20.200.10">
    <property type="entry name" value="Outer membrane efflux proteins (OEP)"/>
    <property type="match status" value="1"/>
</dbReference>
<evidence type="ECO:0000313" key="11">
    <source>
        <dbReference type="Proteomes" id="UP000063429"/>
    </source>
</evidence>
<evidence type="ECO:0000256" key="6">
    <source>
        <dbReference type="ARBA" id="ARBA00023136"/>
    </source>
</evidence>
<accession>A0ABN4I1G3</accession>
<evidence type="ECO:0000256" key="1">
    <source>
        <dbReference type="ARBA" id="ARBA00004370"/>
    </source>
</evidence>
<evidence type="ECO:0000256" key="9">
    <source>
        <dbReference type="RuleBase" id="RU362097"/>
    </source>
</evidence>
<dbReference type="Pfam" id="PF02321">
    <property type="entry name" value="OEP"/>
    <property type="match status" value="2"/>
</dbReference>
<evidence type="ECO:0000313" key="10">
    <source>
        <dbReference type="EMBL" id="AKZ63944.1"/>
    </source>
</evidence>
<dbReference type="PANTHER" id="PTHR30203:SF20">
    <property type="entry name" value="MULTIDRUG RESISTANCE OUTER MEMBRANE PROTEIN MDTP-RELATED"/>
    <property type="match status" value="1"/>
</dbReference>
<proteinExistence type="inferred from homology"/>
<evidence type="ECO:0000256" key="8">
    <source>
        <dbReference type="ARBA" id="ARBA00023288"/>
    </source>
</evidence>
<dbReference type="Gene3D" id="1.20.1600.10">
    <property type="entry name" value="Outer membrane efflux proteins (OEP)"/>
    <property type="match status" value="1"/>
</dbReference>
<keyword evidence="7 9" id="KW-0564">Palmitate</keyword>
<gene>
    <name evidence="10" type="ORF">F506_15890</name>
</gene>
<keyword evidence="3 9" id="KW-1134">Transmembrane beta strand</keyword>
<reference evidence="11" key="1">
    <citation type="journal article" date="2015" name="Genome Announc.">
        <title>Complete Genome Sequence of Herbaspirillum hiltneri N3 (DSM 17495), Isolated from Surface-Sterilized Wheat Roots.</title>
        <authorList>
            <person name="Guizelini D."/>
            <person name="Saizaki P.M."/>
            <person name="Coimbra N.A."/>
            <person name="Weiss V.A."/>
            <person name="Faoro H."/>
            <person name="Sfeir M.Z."/>
            <person name="Baura V.A."/>
            <person name="Monteiro R.A."/>
            <person name="Chubatsu L.S."/>
            <person name="Souza E.M."/>
            <person name="Cruz L.M."/>
            <person name="Pedrosa F.O."/>
            <person name="Raittz R.T."/>
            <person name="Marchaukoski J.N."/>
            <person name="Steffens M.B."/>
        </authorList>
    </citation>
    <scope>NUCLEOTIDE SEQUENCE [LARGE SCALE GENOMIC DNA]</scope>
    <source>
        <strain evidence="11">N3</strain>
    </source>
</reference>
<dbReference type="InterPro" id="IPR003423">
    <property type="entry name" value="OMP_efflux"/>
</dbReference>
<evidence type="ECO:0000256" key="3">
    <source>
        <dbReference type="ARBA" id="ARBA00022452"/>
    </source>
</evidence>
<dbReference type="SUPFAM" id="SSF56954">
    <property type="entry name" value="Outer membrane efflux proteins (OEP)"/>
    <property type="match status" value="1"/>
</dbReference>